<accession>A0A1V9H7M3</accession>
<organism evidence="1 2">
    <name type="scientific">Xanthomonas phaseoli pv. syngonii LMG 9055</name>
    <dbReference type="NCBI Taxonomy" id="1437878"/>
    <lineage>
        <taxon>Bacteria</taxon>
        <taxon>Pseudomonadati</taxon>
        <taxon>Pseudomonadota</taxon>
        <taxon>Gammaproteobacteria</taxon>
        <taxon>Lysobacterales</taxon>
        <taxon>Lysobacteraceae</taxon>
        <taxon>Xanthomonas</taxon>
    </lineage>
</organism>
<evidence type="ECO:0000313" key="2">
    <source>
        <dbReference type="Proteomes" id="UP000050343"/>
    </source>
</evidence>
<dbReference type="Proteomes" id="UP000050343">
    <property type="component" value="Unassembled WGS sequence"/>
</dbReference>
<dbReference type="AlphaFoldDB" id="A0A1V9H7M3"/>
<protein>
    <submittedName>
        <fullName evidence="1">Uncharacterized protein</fullName>
    </submittedName>
</protein>
<reference evidence="1 2" key="2">
    <citation type="journal article" date="2017" name="Plant Pathol.">
        <title>Pathogenicity and virulence gene content of Xanthomonas strains infecting Araceae, formerly known as Xanthomonas axonopodis pv. dieffenbachiae.</title>
        <authorList>
            <person name="Constantin E.C."/>
            <person name="Haegeman A."/>
            <person name="Van Vaerenbergh J."/>
            <person name="Baeyen S."/>
            <person name="Van Malderghem C."/>
            <person name="Maes M."/>
            <person name="Cottyn B."/>
        </authorList>
    </citation>
    <scope>NUCLEOTIDE SEQUENCE [LARGE SCALE GENOMIC DNA]</scope>
    <source>
        <strain evidence="2">LMG9055</strain>
    </source>
</reference>
<dbReference type="EMBL" id="JPUO02000165">
    <property type="protein sequence ID" value="OQP78878.1"/>
    <property type="molecule type" value="Genomic_DNA"/>
</dbReference>
<evidence type="ECO:0000313" key="1">
    <source>
        <dbReference type="EMBL" id="OQP78878.1"/>
    </source>
</evidence>
<gene>
    <name evidence="1" type="ORF">IA54_006105</name>
</gene>
<reference evidence="1 2" key="1">
    <citation type="journal article" date="2016" name="Plant Pathol.">
        <title>Genetic characterization of strains named as Xanthomonas axonopodis pv. dieffenbachiae leads to a taxonomic revision of the X. axonopodis species complex.</title>
        <authorList>
            <person name="Constantin E.C."/>
            <person name="Cleenwerck I."/>
            <person name="Maes M."/>
            <person name="Baeyen S."/>
            <person name="Van Malderghem C."/>
            <person name="De Vos P."/>
            <person name="Cottyn B."/>
        </authorList>
    </citation>
    <scope>NUCLEOTIDE SEQUENCE [LARGE SCALE GENOMIC DNA]</scope>
    <source>
        <strain evidence="2">LMG9055</strain>
    </source>
</reference>
<sequence>MGAAGSTTRRCAIADVRWSAAILRFMQPYHAGSNKVPALVMRYALRSARAYVLRAFVLHADDNQAAIA</sequence>
<name>A0A1V9H7M3_9XANT</name>
<comment type="caution">
    <text evidence="1">The sequence shown here is derived from an EMBL/GenBank/DDBJ whole genome shotgun (WGS) entry which is preliminary data.</text>
</comment>
<proteinExistence type="predicted"/>